<reference evidence="3" key="2">
    <citation type="submission" date="2025-09" db="UniProtKB">
        <authorList>
            <consortium name="Ensembl"/>
        </authorList>
    </citation>
    <scope>IDENTIFICATION</scope>
</reference>
<protein>
    <submittedName>
        <fullName evidence="3">Arrestin domain containing 5</fullName>
    </submittedName>
</protein>
<dbReference type="GeneTree" id="ENSGT00510000049183"/>
<evidence type="ECO:0000313" key="4">
    <source>
        <dbReference type="Proteomes" id="UP000694392"/>
    </source>
</evidence>
<dbReference type="InterPro" id="IPR014756">
    <property type="entry name" value="Ig_E-set"/>
</dbReference>
<dbReference type="Pfam" id="PF02752">
    <property type="entry name" value="Arrestin_C"/>
    <property type="match status" value="1"/>
</dbReference>
<evidence type="ECO:0000313" key="3">
    <source>
        <dbReference type="Ensembl" id="ENSSPUP00000013371.1"/>
    </source>
</evidence>
<dbReference type="Gene3D" id="2.60.40.640">
    <property type="match status" value="2"/>
</dbReference>
<dbReference type="PANTHER" id="PTHR11188">
    <property type="entry name" value="ARRESTIN DOMAIN CONTAINING PROTEIN"/>
    <property type="match status" value="1"/>
</dbReference>
<dbReference type="InterPro" id="IPR014752">
    <property type="entry name" value="Arrestin-like_C"/>
</dbReference>
<dbReference type="GO" id="GO:0005886">
    <property type="term" value="C:plasma membrane"/>
    <property type="evidence" value="ECO:0007669"/>
    <property type="project" value="TreeGrafter"/>
</dbReference>
<accession>A0A8D0L7J5</accession>
<gene>
    <name evidence="3" type="primary">ARRDC5</name>
</gene>
<dbReference type="SMART" id="SM01017">
    <property type="entry name" value="Arrestin_C"/>
    <property type="match status" value="1"/>
</dbReference>
<dbReference type="AlphaFoldDB" id="A0A8D0L7J5"/>
<dbReference type="GO" id="GO:0007283">
    <property type="term" value="P:spermatogenesis"/>
    <property type="evidence" value="ECO:0007669"/>
    <property type="project" value="Ensembl"/>
</dbReference>
<evidence type="ECO:0000256" key="1">
    <source>
        <dbReference type="ARBA" id="ARBA00005298"/>
    </source>
</evidence>
<dbReference type="PANTHER" id="PTHR11188:SF172">
    <property type="entry name" value="ARRESTIN DOMAIN-CONTAINING PROTEIN 5"/>
    <property type="match status" value="1"/>
</dbReference>
<dbReference type="Ensembl" id="ENSSPUT00000014255.1">
    <property type="protein sequence ID" value="ENSSPUP00000013371.1"/>
    <property type="gene ID" value="ENSSPUG00000010267.1"/>
</dbReference>
<dbReference type="OMA" id="MTRFNTT"/>
<organism evidence="3 4">
    <name type="scientific">Sphenodon punctatus</name>
    <name type="common">Tuatara</name>
    <name type="synonym">Hatteria punctata</name>
    <dbReference type="NCBI Taxonomy" id="8508"/>
    <lineage>
        <taxon>Eukaryota</taxon>
        <taxon>Metazoa</taxon>
        <taxon>Chordata</taxon>
        <taxon>Craniata</taxon>
        <taxon>Vertebrata</taxon>
        <taxon>Euteleostomi</taxon>
        <taxon>Lepidosauria</taxon>
        <taxon>Sphenodontia</taxon>
        <taxon>Sphenodontidae</taxon>
        <taxon>Sphenodon</taxon>
    </lineage>
</organism>
<dbReference type="InterPro" id="IPR011022">
    <property type="entry name" value="Arrestin_C-like"/>
</dbReference>
<feature type="domain" description="Arrestin C-terminal-like" evidence="2">
    <location>
        <begin position="175"/>
        <end position="312"/>
    </location>
</feature>
<dbReference type="SUPFAM" id="SSF81296">
    <property type="entry name" value="E set domains"/>
    <property type="match status" value="2"/>
</dbReference>
<dbReference type="InterPro" id="IPR011021">
    <property type="entry name" value="Arrestin-like_N"/>
</dbReference>
<comment type="similarity">
    <text evidence="1">Belongs to the arrestin family.</text>
</comment>
<sequence length="325" mass="36649">MSVVKSIELVLPEDTVYLAGSKVDGQVVLSLNGTLVDPLVKVELVGRGYLEWNEEINSDKDYSRAVMCNNKADYIHKTKTFNIENWLDSGTHSFDFHFILPPRLPTTFSSRIGRISYFLQASCASREFILAKARKYLMVQGTSGIRRNLIQSKVRQRFPLVVEVEKNVAYQCCFKKAPIILRVMLTKNTFAPGDSIFFTTEIRNETGKFIRKVVFALYSMILYKGFTTGAERRTLEDRNELMRLESKTKAAAFQVTRINTTLTLPNLMPISSLSMANEIMEVRYELMVTVHLPCSMSTIVARVPIVIRAAPAENHSEQGSDPGAG</sequence>
<proteinExistence type="inferred from homology"/>
<name>A0A8D0L7J5_SPHPU</name>
<dbReference type="Pfam" id="PF00339">
    <property type="entry name" value="Arrestin_N"/>
    <property type="match status" value="1"/>
</dbReference>
<dbReference type="GO" id="GO:0015031">
    <property type="term" value="P:protein transport"/>
    <property type="evidence" value="ECO:0007669"/>
    <property type="project" value="TreeGrafter"/>
</dbReference>
<dbReference type="Proteomes" id="UP000694392">
    <property type="component" value="Unplaced"/>
</dbReference>
<keyword evidence="4" id="KW-1185">Reference proteome</keyword>
<dbReference type="InterPro" id="IPR050357">
    <property type="entry name" value="Arrestin_domain-protein"/>
</dbReference>
<evidence type="ECO:0000259" key="2">
    <source>
        <dbReference type="SMART" id="SM01017"/>
    </source>
</evidence>
<reference evidence="3" key="1">
    <citation type="submission" date="2025-08" db="UniProtKB">
        <authorList>
            <consortium name="Ensembl"/>
        </authorList>
    </citation>
    <scope>IDENTIFICATION</scope>
</reference>
<dbReference type="GO" id="GO:0005768">
    <property type="term" value="C:endosome"/>
    <property type="evidence" value="ECO:0007669"/>
    <property type="project" value="TreeGrafter"/>
</dbReference>